<evidence type="ECO:0000256" key="5">
    <source>
        <dbReference type="ARBA" id="ARBA00022840"/>
    </source>
</evidence>
<protein>
    <recommendedName>
        <fullName evidence="9">tRNA-specific 2-thiouridylase MnmA</fullName>
        <ecNumber evidence="9">2.8.1.13</ecNumber>
    </recommendedName>
</protein>
<accession>A0A1V5MA21</accession>
<evidence type="ECO:0000259" key="10">
    <source>
        <dbReference type="Pfam" id="PF20258"/>
    </source>
</evidence>
<dbReference type="Pfam" id="PF20258">
    <property type="entry name" value="tRNA_Me_trans_C"/>
    <property type="match status" value="1"/>
</dbReference>
<dbReference type="Pfam" id="PF03054">
    <property type="entry name" value="tRNA_Me_trans"/>
    <property type="match status" value="1"/>
</dbReference>
<evidence type="ECO:0000313" key="12">
    <source>
        <dbReference type="EMBL" id="OPZ90084.1"/>
    </source>
</evidence>
<dbReference type="InterPro" id="IPR023382">
    <property type="entry name" value="MnmA-like_central_sf"/>
</dbReference>
<dbReference type="Gene3D" id="2.40.30.10">
    <property type="entry name" value="Translation factors"/>
    <property type="match status" value="1"/>
</dbReference>
<dbReference type="InterPro" id="IPR046884">
    <property type="entry name" value="MnmA-like_central"/>
</dbReference>
<dbReference type="InterPro" id="IPR014729">
    <property type="entry name" value="Rossmann-like_a/b/a_fold"/>
</dbReference>
<dbReference type="GO" id="GO:0103016">
    <property type="term" value="F:tRNA-uridine 2-sulfurtransferase activity"/>
    <property type="evidence" value="ECO:0007669"/>
    <property type="project" value="UniProtKB-EC"/>
</dbReference>
<comment type="caution">
    <text evidence="12">The sequence shown here is derived from an EMBL/GenBank/DDBJ whole genome shotgun (WGS) entry which is preliminary data.</text>
</comment>
<comment type="caution">
    <text evidence="9">Lacks conserved residue(s) required for the propagation of feature annotation.</text>
</comment>
<feature type="domain" description="tRNA-specific 2-thiouridylase MnmA-like central" evidence="11">
    <location>
        <begin position="208"/>
        <end position="261"/>
    </location>
</feature>
<dbReference type="Gene3D" id="3.40.50.620">
    <property type="entry name" value="HUPs"/>
    <property type="match status" value="1"/>
</dbReference>
<evidence type="ECO:0000256" key="1">
    <source>
        <dbReference type="ARBA" id="ARBA00022555"/>
    </source>
</evidence>
<dbReference type="EMBL" id="MWAK01000296">
    <property type="protein sequence ID" value="OPZ90084.1"/>
    <property type="molecule type" value="Genomic_DNA"/>
</dbReference>
<feature type="binding site" evidence="9">
    <location>
        <position position="117"/>
    </location>
    <ligand>
        <name>ATP</name>
        <dbReference type="ChEBI" id="CHEBI:30616"/>
    </ligand>
</feature>
<feature type="active site" description="Nucleophile" evidence="9">
    <location>
        <position position="93"/>
    </location>
</feature>
<evidence type="ECO:0000256" key="9">
    <source>
        <dbReference type="HAMAP-Rule" id="MF_00144"/>
    </source>
</evidence>
<feature type="site" description="Interaction with tRNA" evidence="9">
    <location>
        <position position="326"/>
    </location>
</feature>
<name>A0A1V5MA21_UNCT6</name>
<dbReference type="NCBIfam" id="TIGR00420">
    <property type="entry name" value="trmU"/>
    <property type="match status" value="1"/>
</dbReference>
<dbReference type="PANTHER" id="PTHR11933:SF5">
    <property type="entry name" value="MITOCHONDRIAL TRNA-SPECIFIC 2-THIOURIDYLASE 1"/>
    <property type="match status" value="1"/>
</dbReference>
<dbReference type="PANTHER" id="PTHR11933">
    <property type="entry name" value="TRNA 5-METHYLAMINOMETHYL-2-THIOURIDYLATE -METHYLTRANSFERASE"/>
    <property type="match status" value="1"/>
</dbReference>
<keyword evidence="6 9" id="KW-0694">RNA-binding</keyword>
<evidence type="ECO:0000256" key="2">
    <source>
        <dbReference type="ARBA" id="ARBA00022679"/>
    </source>
</evidence>
<keyword evidence="9" id="KW-0963">Cytoplasm</keyword>
<evidence type="ECO:0000256" key="7">
    <source>
        <dbReference type="ARBA" id="ARBA00023157"/>
    </source>
</evidence>
<dbReference type="GO" id="GO:0005737">
    <property type="term" value="C:cytoplasm"/>
    <property type="evidence" value="ECO:0007669"/>
    <property type="project" value="UniProtKB-SubCell"/>
</dbReference>
<dbReference type="FunFam" id="2.30.30.280:FF:000001">
    <property type="entry name" value="tRNA-specific 2-thiouridylase MnmA"/>
    <property type="match status" value="1"/>
</dbReference>
<evidence type="ECO:0000259" key="11">
    <source>
        <dbReference type="Pfam" id="PF20259"/>
    </source>
</evidence>
<dbReference type="AlphaFoldDB" id="A0A1V5MA21"/>
<comment type="catalytic activity">
    <reaction evidence="8 9">
        <text>S-sulfanyl-L-cysteinyl-[protein] + uridine(34) in tRNA + AH2 + ATP = 2-thiouridine(34) in tRNA + L-cysteinyl-[protein] + A + AMP + diphosphate + H(+)</text>
        <dbReference type="Rhea" id="RHEA:47032"/>
        <dbReference type="Rhea" id="RHEA-COMP:10131"/>
        <dbReference type="Rhea" id="RHEA-COMP:11726"/>
        <dbReference type="Rhea" id="RHEA-COMP:11727"/>
        <dbReference type="Rhea" id="RHEA-COMP:11728"/>
        <dbReference type="ChEBI" id="CHEBI:13193"/>
        <dbReference type="ChEBI" id="CHEBI:15378"/>
        <dbReference type="ChEBI" id="CHEBI:17499"/>
        <dbReference type="ChEBI" id="CHEBI:29950"/>
        <dbReference type="ChEBI" id="CHEBI:30616"/>
        <dbReference type="ChEBI" id="CHEBI:33019"/>
        <dbReference type="ChEBI" id="CHEBI:61963"/>
        <dbReference type="ChEBI" id="CHEBI:65315"/>
        <dbReference type="ChEBI" id="CHEBI:87170"/>
        <dbReference type="ChEBI" id="CHEBI:456215"/>
        <dbReference type="EC" id="2.8.1.13"/>
    </reaction>
</comment>
<dbReference type="Gene3D" id="2.30.30.280">
    <property type="entry name" value="Adenine nucleotide alpha hydrolases-like domains"/>
    <property type="match status" value="1"/>
</dbReference>
<feature type="active site" description="Cysteine persulfide intermediate" evidence="9">
    <location>
        <position position="189"/>
    </location>
</feature>
<dbReference type="SUPFAM" id="SSF52402">
    <property type="entry name" value="Adenine nucleotide alpha hydrolases-like"/>
    <property type="match status" value="1"/>
</dbReference>
<comment type="function">
    <text evidence="9">Catalyzes the 2-thiolation of uridine at the wobble position (U34) of tRNA, leading to the formation of s(2)U34.</text>
</comment>
<evidence type="ECO:0000256" key="3">
    <source>
        <dbReference type="ARBA" id="ARBA00022694"/>
    </source>
</evidence>
<evidence type="ECO:0000256" key="8">
    <source>
        <dbReference type="ARBA" id="ARBA00051542"/>
    </source>
</evidence>
<feature type="region of interest" description="Interaction with tRNA" evidence="9">
    <location>
        <begin position="294"/>
        <end position="295"/>
    </location>
</feature>
<evidence type="ECO:0000256" key="4">
    <source>
        <dbReference type="ARBA" id="ARBA00022741"/>
    </source>
</evidence>
<dbReference type="CDD" id="cd01998">
    <property type="entry name" value="MnmA_TRMU-like"/>
    <property type="match status" value="1"/>
</dbReference>
<dbReference type="GO" id="GO:0002143">
    <property type="term" value="P:tRNA wobble position uridine thiolation"/>
    <property type="evidence" value="ECO:0007669"/>
    <property type="project" value="TreeGrafter"/>
</dbReference>
<feature type="binding site" evidence="9">
    <location>
        <position position="34"/>
    </location>
    <ligand>
        <name>ATP</name>
        <dbReference type="ChEBI" id="CHEBI:30616"/>
    </ligand>
</feature>
<dbReference type="InterPro" id="IPR046885">
    <property type="entry name" value="MnmA-like_C"/>
</dbReference>
<organism evidence="12">
    <name type="scientific">candidate division TA06 bacterium ADurb.Bin417</name>
    <dbReference type="NCBI Taxonomy" id="1852828"/>
    <lineage>
        <taxon>Bacteria</taxon>
        <taxon>Bacteria division TA06</taxon>
    </lineage>
</organism>
<dbReference type="GO" id="GO:0000049">
    <property type="term" value="F:tRNA binding"/>
    <property type="evidence" value="ECO:0007669"/>
    <property type="project" value="UniProtKB-KW"/>
</dbReference>
<keyword evidence="1 9" id="KW-0820">tRNA-binding</keyword>
<feature type="region of interest" description="Interaction with tRNA" evidence="9">
    <location>
        <begin position="139"/>
        <end position="141"/>
    </location>
</feature>
<keyword evidence="3 9" id="KW-0819">tRNA processing</keyword>
<dbReference type="GO" id="GO:0005524">
    <property type="term" value="F:ATP binding"/>
    <property type="evidence" value="ECO:0007669"/>
    <property type="project" value="UniProtKB-KW"/>
</dbReference>
<keyword evidence="7" id="KW-1015">Disulfide bond</keyword>
<dbReference type="NCBIfam" id="NF001138">
    <property type="entry name" value="PRK00143.1"/>
    <property type="match status" value="1"/>
</dbReference>
<gene>
    <name evidence="12" type="primary">mnmA_2</name>
    <name evidence="9" type="synonym">mnmA</name>
    <name evidence="12" type="ORF">BWY73_01386</name>
</gene>
<dbReference type="Proteomes" id="UP000485484">
    <property type="component" value="Unassembled WGS sequence"/>
</dbReference>
<dbReference type="InterPro" id="IPR004506">
    <property type="entry name" value="MnmA-like"/>
</dbReference>
<feature type="domain" description="tRNA-specific 2-thiouridylase MnmA-like C-terminal" evidence="10">
    <location>
        <begin position="271"/>
        <end position="342"/>
    </location>
</feature>
<keyword evidence="4 9" id="KW-0547">Nucleotide-binding</keyword>
<feature type="site" description="Interaction with tRNA" evidence="9">
    <location>
        <position position="118"/>
    </location>
</feature>
<feature type="binding site" evidence="9">
    <location>
        <begin position="8"/>
        <end position="15"/>
    </location>
    <ligand>
        <name>ATP</name>
        <dbReference type="ChEBI" id="CHEBI:30616"/>
    </ligand>
</feature>
<reference evidence="12" key="1">
    <citation type="submission" date="2017-02" db="EMBL/GenBank/DDBJ databases">
        <title>Delving into the versatile metabolic prowess of the omnipresent phylum Bacteroidetes.</title>
        <authorList>
            <person name="Nobu M.K."/>
            <person name="Mei R."/>
            <person name="Narihiro T."/>
            <person name="Kuroda K."/>
            <person name="Liu W.-T."/>
        </authorList>
    </citation>
    <scope>NUCLEOTIDE SEQUENCE</scope>
    <source>
        <strain evidence="12">ADurb.Bin417</strain>
    </source>
</reference>
<dbReference type="Pfam" id="PF20259">
    <property type="entry name" value="tRNA_Me_trans_M"/>
    <property type="match status" value="1"/>
</dbReference>
<evidence type="ECO:0000256" key="6">
    <source>
        <dbReference type="ARBA" id="ARBA00022884"/>
    </source>
</evidence>
<dbReference type="HAMAP" id="MF_00144">
    <property type="entry name" value="tRNA_thiouridyl_MnmA"/>
    <property type="match status" value="1"/>
</dbReference>
<comment type="similarity">
    <text evidence="9">Belongs to the MnmA/TRMU family.</text>
</comment>
<dbReference type="EC" id="2.8.1.13" evidence="9"/>
<sequence length="351" mass="38561">MKKTVAVLMSGGVDSSVAAAILKEAGWRVAGFTLRLQDTPAAAEAVADAVAVADRLGISHRVLDLRPAFQARVLDPFFAAYLGGATPNPCTVCNPEIKFGIFLEKALRLDFEKVASGHYARIESRRGSFFLRKGIDPERDQSYFLYRLRPESLGRLLFPLGRLTKDEVRRRAAALGLPNSGKADSQELCFTAGSGYADLIARRFPGAARPGPIYELDGRRLGEHRGIINYTVGQRSGLGISASRPWYVVRIDPVKNALFLGPRPAAYRTRVSVSGVNWIQPPRQPVFRARARIRYRSPEAGVRVECEGDRFQVVFDRPQFAPAPGQSLVLFRGQRVLGGGVIEFEASGEMC</sequence>
<comment type="subcellular location">
    <subcellularLocation>
        <location evidence="9">Cytoplasm</location>
    </subcellularLocation>
</comment>
<keyword evidence="5 9" id="KW-0067">ATP-binding</keyword>
<keyword evidence="2 9" id="KW-0808">Transferase</keyword>
<proteinExistence type="inferred from homology"/>